<comment type="caution">
    <text evidence="1">The sequence shown here is derived from an EMBL/GenBank/DDBJ whole genome shotgun (WGS) entry which is preliminary data.</text>
</comment>
<organism evidence="1 2">
    <name type="scientific">Phytophthora fragariae</name>
    <dbReference type="NCBI Taxonomy" id="53985"/>
    <lineage>
        <taxon>Eukaryota</taxon>
        <taxon>Sar</taxon>
        <taxon>Stramenopiles</taxon>
        <taxon>Oomycota</taxon>
        <taxon>Peronosporomycetes</taxon>
        <taxon>Peronosporales</taxon>
        <taxon>Peronosporaceae</taxon>
        <taxon>Phytophthora</taxon>
    </lineage>
</organism>
<protein>
    <submittedName>
        <fullName evidence="1">Uncharacterized protein</fullName>
    </submittedName>
</protein>
<sequence>VATRRLLVGREALQEAPRRQRECAARARARALAHGVPLRLCTAGTENPVLAAPGGSPRSKAGTAKGFEAPEPLDLASQTSAEFLGDGAKEEEKPRMLEMKKEAELPKHEPIANQKQNQAKVKRVEQSAMCERNDMQVDTRKESELFVLHYGFAILRSRRWLAFGANMPFCQRMCQICAQVMLSLAGWPRTSLHSVTSPLFPSEHFAQKNVDVPPLFFSGGL</sequence>
<evidence type="ECO:0000313" key="1">
    <source>
        <dbReference type="EMBL" id="KAE9246263.1"/>
    </source>
</evidence>
<reference evidence="1 2" key="1">
    <citation type="submission" date="2018-09" db="EMBL/GenBank/DDBJ databases">
        <title>Genomic investigation of the strawberry pathogen Phytophthora fragariae indicates pathogenicity is determined by transcriptional variation in three key races.</title>
        <authorList>
            <person name="Adams T.M."/>
            <person name="Armitage A.D."/>
            <person name="Sobczyk M.K."/>
            <person name="Bates H.J."/>
            <person name="Dunwell J.M."/>
            <person name="Nellist C.F."/>
            <person name="Harrison R.J."/>
        </authorList>
    </citation>
    <scope>NUCLEOTIDE SEQUENCE [LARGE SCALE GENOMIC DNA]</scope>
    <source>
        <strain evidence="1 2">BC-23</strain>
    </source>
</reference>
<dbReference type="EMBL" id="QXGC01000174">
    <property type="protein sequence ID" value="KAE9246263.1"/>
    <property type="molecule type" value="Genomic_DNA"/>
</dbReference>
<gene>
    <name evidence="1" type="ORF">PF004_g4897</name>
</gene>
<proteinExistence type="predicted"/>
<dbReference type="AlphaFoldDB" id="A0A6G0PH84"/>
<name>A0A6G0PH84_9STRA</name>
<accession>A0A6G0PH84</accession>
<dbReference type="Proteomes" id="UP000476176">
    <property type="component" value="Unassembled WGS sequence"/>
</dbReference>
<evidence type="ECO:0000313" key="2">
    <source>
        <dbReference type="Proteomes" id="UP000476176"/>
    </source>
</evidence>
<feature type="non-terminal residue" evidence="1">
    <location>
        <position position="1"/>
    </location>
</feature>